<dbReference type="AlphaFoldDB" id="A0A2G9Y9S6"/>
<dbReference type="EMBL" id="PCRF01000228">
    <property type="protein sequence ID" value="PIP15964.1"/>
    <property type="molecule type" value="Genomic_DNA"/>
</dbReference>
<keyword evidence="4" id="KW-0658">Purine biosynthesis</keyword>
<protein>
    <recommendedName>
        <fullName evidence="8">Phosphoribosylformylglycinamidine synthase</fullName>
    </recommendedName>
</protein>
<comment type="caution">
    <text evidence="6">The sequence shown here is derived from an EMBL/GenBank/DDBJ whole genome shotgun (WGS) entry which is preliminary data.</text>
</comment>
<dbReference type="PANTHER" id="PTHR34696">
    <property type="entry name" value="PHOSPHORIBOSYLFORMYLGLYCINAMIDINE SYNTHASE SUBUNIT PURS"/>
    <property type="match status" value="1"/>
</dbReference>
<dbReference type="GO" id="GO:0005524">
    <property type="term" value="F:ATP binding"/>
    <property type="evidence" value="ECO:0007669"/>
    <property type="project" value="UniProtKB-KW"/>
</dbReference>
<gene>
    <name evidence="6" type="ORF">COX46_04640</name>
</gene>
<evidence type="ECO:0000313" key="7">
    <source>
        <dbReference type="Proteomes" id="UP000230392"/>
    </source>
</evidence>
<dbReference type="GO" id="GO:0006164">
    <property type="term" value="P:purine nucleotide biosynthetic process"/>
    <property type="evidence" value="ECO:0007669"/>
    <property type="project" value="UniProtKB-KW"/>
</dbReference>
<dbReference type="Proteomes" id="UP000230392">
    <property type="component" value="Unassembled WGS sequence"/>
</dbReference>
<evidence type="ECO:0000256" key="3">
    <source>
        <dbReference type="ARBA" id="ARBA00022741"/>
    </source>
</evidence>
<keyword evidence="5" id="KW-0067">ATP-binding</keyword>
<proteinExistence type="predicted"/>
<keyword evidence="3" id="KW-0547">Nucleotide-binding</keyword>
<dbReference type="GO" id="GO:0016874">
    <property type="term" value="F:ligase activity"/>
    <property type="evidence" value="ECO:0007669"/>
    <property type="project" value="UniProtKB-KW"/>
</dbReference>
<evidence type="ECO:0000256" key="2">
    <source>
        <dbReference type="ARBA" id="ARBA00022598"/>
    </source>
</evidence>
<dbReference type="Gene3D" id="3.30.1280.10">
    <property type="entry name" value="Phosphoribosylformylglycinamidine synthase subunit PurS"/>
    <property type="match status" value="2"/>
</dbReference>
<evidence type="ECO:0000313" key="6">
    <source>
        <dbReference type="EMBL" id="PIP15964.1"/>
    </source>
</evidence>
<dbReference type="PANTHER" id="PTHR34696:SF1">
    <property type="entry name" value="PHOSPHORIBOSYLFORMYLGLYCINAMIDINE SYNTHASE SUBUNIT PURS"/>
    <property type="match status" value="1"/>
</dbReference>
<dbReference type="InterPro" id="IPR036604">
    <property type="entry name" value="PurS-like_sf"/>
</dbReference>
<evidence type="ECO:0000256" key="1">
    <source>
        <dbReference type="ARBA" id="ARBA00022490"/>
    </source>
</evidence>
<evidence type="ECO:0000256" key="5">
    <source>
        <dbReference type="ARBA" id="ARBA00022840"/>
    </source>
</evidence>
<evidence type="ECO:0000256" key="4">
    <source>
        <dbReference type="ARBA" id="ARBA00022755"/>
    </source>
</evidence>
<sequence>MEIHRIEVWYQKAVFDATASGLSGDIADLGIKSVQAVEVGAIYLIKGSLSRSPSYAKASEGIPNQRHAQIELIARELLVDPVTQVFYVGQRKRPKEAVAVEVWFKEGVTDTVGETALKGIKDLGIKGVRQVSTGRRYFLYGKSLTPSEVKTIATSLLANEVIQTYRIKG</sequence>
<keyword evidence="2" id="KW-0436">Ligase</keyword>
<keyword evidence="1" id="KW-0963">Cytoplasm</keyword>
<dbReference type="SUPFAM" id="SSF82697">
    <property type="entry name" value="PurS-like"/>
    <property type="match status" value="2"/>
</dbReference>
<accession>A0A2G9Y9S6</accession>
<name>A0A2G9Y9S6_9BACT</name>
<reference evidence="6 7" key="1">
    <citation type="submission" date="2017-09" db="EMBL/GenBank/DDBJ databases">
        <title>Depth-based differentiation of microbial function through sediment-hosted aquifers and enrichment of novel symbionts in the deep terrestrial subsurface.</title>
        <authorList>
            <person name="Probst A.J."/>
            <person name="Ladd B."/>
            <person name="Jarett J.K."/>
            <person name="Geller-Mcgrath D.E."/>
            <person name="Sieber C.M."/>
            <person name="Emerson J.B."/>
            <person name="Anantharaman K."/>
            <person name="Thomas B.C."/>
            <person name="Malmstrom R."/>
            <person name="Stieglmeier M."/>
            <person name="Klingl A."/>
            <person name="Woyke T."/>
            <person name="Ryan C.M."/>
            <person name="Banfield J.F."/>
        </authorList>
    </citation>
    <scope>NUCLEOTIDE SEQUENCE [LARGE SCALE GENOMIC DNA]</scope>
    <source>
        <strain evidence="6">CG23_combo_of_CG06-09_8_20_14_all_48_7</strain>
    </source>
</reference>
<organism evidence="6 7">
    <name type="scientific">bacterium (Candidatus Ratteibacteria) CG23_combo_of_CG06-09_8_20_14_all_48_7</name>
    <dbReference type="NCBI Taxonomy" id="2014292"/>
    <lineage>
        <taxon>Bacteria</taxon>
        <taxon>Candidatus Ratteibacteria</taxon>
    </lineage>
</organism>
<dbReference type="InterPro" id="IPR003850">
    <property type="entry name" value="PurS"/>
</dbReference>
<dbReference type="Pfam" id="PF02700">
    <property type="entry name" value="PurS"/>
    <property type="match status" value="1"/>
</dbReference>
<evidence type="ECO:0008006" key="8">
    <source>
        <dbReference type="Google" id="ProtNLM"/>
    </source>
</evidence>